<dbReference type="PANTHER" id="PTHR43133:SF46">
    <property type="entry name" value="RNA POLYMERASE SIGMA-70 FACTOR ECF SUBFAMILY"/>
    <property type="match status" value="1"/>
</dbReference>
<protein>
    <submittedName>
        <fullName evidence="7">Sigma-70 family RNA polymerase sigma factor</fullName>
    </submittedName>
</protein>
<dbReference type="SUPFAM" id="SSF88946">
    <property type="entry name" value="Sigma2 domain of RNA polymerase sigma factors"/>
    <property type="match status" value="1"/>
</dbReference>
<dbReference type="InterPro" id="IPR039425">
    <property type="entry name" value="RNA_pol_sigma-70-like"/>
</dbReference>
<name>A0ABS5J627_9BACT</name>
<evidence type="ECO:0000313" key="7">
    <source>
        <dbReference type="EMBL" id="MBS0030508.1"/>
    </source>
</evidence>
<dbReference type="InterPro" id="IPR013249">
    <property type="entry name" value="RNA_pol_sigma70_r4_t2"/>
</dbReference>
<evidence type="ECO:0000256" key="1">
    <source>
        <dbReference type="ARBA" id="ARBA00010641"/>
    </source>
</evidence>
<evidence type="ECO:0000313" key="8">
    <source>
        <dbReference type="Proteomes" id="UP000676386"/>
    </source>
</evidence>
<evidence type="ECO:0000256" key="4">
    <source>
        <dbReference type="ARBA" id="ARBA00023163"/>
    </source>
</evidence>
<proteinExistence type="inferred from homology"/>
<dbReference type="RefSeq" id="WP_211975649.1">
    <property type="nucleotide sequence ID" value="NZ_CBFHAM010000043.1"/>
</dbReference>
<evidence type="ECO:0000256" key="3">
    <source>
        <dbReference type="ARBA" id="ARBA00023082"/>
    </source>
</evidence>
<comment type="caution">
    <text evidence="7">The sequence shown here is derived from an EMBL/GenBank/DDBJ whole genome shotgun (WGS) entry which is preliminary data.</text>
</comment>
<evidence type="ECO:0000259" key="6">
    <source>
        <dbReference type="Pfam" id="PF08281"/>
    </source>
</evidence>
<dbReference type="Gene3D" id="1.10.10.10">
    <property type="entry name" value="Winged helix-like DNA-binding domain superfamily/Winged helix DNA-binding domain"/>
    <property type="match status" value="1"/>
</dbReference>
<keyword evidence="8" id="KW-1185">Reference proteome</keyword>
<feature type="domain" description="RNA polymerase sigma factor 70 region 4 type 2" evidence="6">
    <location>
        <begin position="126"/>
        <end position="169"/>
    </location>
</feature>
<dbReference type="Pfam" id="PF08281">
    <property type="entry name" value="Sigma70_r4_2"/>
    <property type="match status" value="1"/>
</dbReference>
<evidence type="ECO:0000256" key="2">
    <source>
        <dbReference type="ARBA" id="ARBA00023015"/>
    </source>
</evidence>
<dbReference type="InterPro" id="IPR013324">
    <property type="entry name" value="RNA_pol_sigma_r3/r4-like"/>
</dbReference>
<keyword evidence="2" id="KW-0805">Transcription regulation</keyword>
<dbReference type="InterPro" id="IPR014284">
    <property type="entry name" value="RNA_pol_sigma-70_dom"/>
</dbReference>
<keyword evidence="3" id="KW-0731">Sigma factor</keyword>
<dbReference type="SUPFAM" id="SSF88659">
    <property type="entry name" value="Sigma3 and sigma4 domains of RNA polymerase sigma factors"/>
    <property type="match status" value="1"/>
</dbReference>
<accession>A0ABS5J627</accession>
<gene>
    <name evidence="7" type="ORF">KE626_24490</name>
</gene>
<dbReference type="Proteomes" id="UP000676386">
    <property type="component" value="Unassembled WGS sequence"/>
</dbReference>
<reference evidence="7 8" key="1">
    <citation type="submission" date="2021-04" db="EMBL/GenBank/DDBJ databases">
        <title>Chitinophaga sp. nov., isolated from the rhizosphere soil.</title>
        <authorList>
            <person name="He S."/>
        </authorList>
    </citation>
    <scope>NUCLEOTIDE SEQUENCE [LARGE SCALE GENOMIC DNA]</scope>
    <source>
        <strain evidence="7 8">2R12</strain>
    </source>
</reference>
<sequence>MVHTLENEKEVLRDVAAGNRLAFTILYRHYFSRLYRFVEFFCGDQTDAEEIVQDCFLKIWERRKTLEGILSFENYIFRMAKNRLYDINKQMERRRKMAAHASLNVHIEDEVVEKQVVFKQYYELSQQAIAILTPRKREIFLMSTQKGMSLDEIAVATDLSRAAVKKHLYESIHFIKSYLKSHTSWSLIMLLMVLPFPEYFF</sequence>
<organism evidence="7 8">
    <name type="scientific">Chitinophaga hostae</name>
    <dbReference type="NCBI Taxonomy" id="2831022"/>
    <lineage>
        <taxon>Bacteria</taxon>
        <taxon>Pseudomonadati</taxon>
        <taxon>Bacteroidota</taxon>
        <taxon>Chitinophagia</taxon>
        <taxon>Chitinophagales</taxon>
        <taxon>Chitinophagaceae</taxon>
        <taxon>Chitinophaga</taxon>
    </lineage>
</organism>
<dbReference type="Gene3D" id="1.10.1740.10">
    <property type="match status" value="1"/>
</dbReference>
<feature type="domain" description="RNA polymerase sigma-70 region 2" evidence="5">
    <location>
        <begin position="26"/>
        <end position="86"/>
    </location>
</feature>
<comment type="similarity">
    <text evidence="1">Belongs to the sigma-70 factor family. ECF subfamily.</text>
</comment>
<evidence type="ECO:0000259" key="5">
    <source>
        <dbReference type="Pfam" id="PF04542"/>
    </source>
</evidence>
<keyword evidence="4" id="KW-0804">Transcription</keyword>
<dbReference type="InterPro" id="IPR013325">
    <property type="entry name" value="RNA_pol_sigma_r2"/>
</dbReference>
<dbReference type="InterPro" id="IPR036388">
    <property type="entry name" value="WH-like_DNA-bd_sf"/>
</dbReference>
<dbReference type="InterPro" id="IPR007627">
    <property type="entry name" value="RNA_pol_sigma70_r2"/>
</dbReference>
<dbReference type="Pfam" id="PF04542">
    <property type="entry name" value="Sigma70_r2"/>
    <property type="match status" value="1"/>
</dbReference>
<dbReference type="NCBIfam" id="TIGR02937">
    <property type="entry name" value="sigma70-ECF"/>
    <property type="match status" value="1"/>
</dbReference>
<dbReference type="EMBL" id="JAGTXB010000015">
    <property type="protein sequence ID" value="MBS0030508.1"/>
    <property type="molecule type" value="Genomic_DNA"/>
</dbReference>
<dbReference type="PANTHER" id="PTHR43133">
    <property type="entry name" value="RNA POLYMERASE ECF-TYPE SIGMA FACTO"/>
    <property type="match status" value="1"/>
</dbReference>